<dbReference type="SUPFAM" id="SSF56563">
    <property type="entry name" value="Major capsid protein gp5"/>
    <property type="match status" value="1"/>
</dbReference>
<dbReference type="RefSeq" id="WP_150948578.1">
    <property type="nucleotide sequence ID" value="NZ_VZRB01000008.1"/>
</dbReference>
<dbReference type="Gene3D" id="3.30.2320.10">
    <property type="entry name" value="hypothetical protein PF0899 domain"/>
    <property type="match status" value="1"/>
</dbReference>
<evidence type="ECO:0000313" key="3">
    <source>
        <dbReference type="EMBL" id="KAB1146824.1"/>
    </source>
</evidence>
<proteinExistence type="predicted"/>
<feature type="domain" description="Phage capsid-like C-terminal" evidence="2">
    <location>
        <begin position="14"/>
        <end position="293"/>
    </location>
</feature>
<sequence>MAYNNLTSRTDAAALIPEEVSNEMLGKALEQSAVLSMFRRVPVGRAQVRFPVLSALPTAYFVSGDTGLKQTTEVNWTNKYLNIEEIAAIMPVPDNVLADVDANVWDEAMPLLTEAFGRTLDAAVYFGTNAPSSWPTNIASSATSAGNNVTANSAATAGAFFGDVDNAYEKLEADGYDATGFVGATSVKTRLRKSRDSQGRKLDESRVAGNLMSLDGLPIMYPMRGLFPTASGSPTLFMGDWSQFVVGVRQDITMKVLTEAVIQDNTGAIVYNLAQQDMTAIRLTFRVGWQVANTINNDQPTEANRYPVARIDLP</sequence>
<comment type="caution">
    <text evidence="3">The sequence shown here is derived from an EMBL/GenBank/DDBJ whole genome shotgun (WGS) entry which is preliminary data.</text>
</comment>
<dbReference type="AlphaFoldDB" id="A0A6H9UZJ2"/>
<dbReference type="InterPro" id="IPR054612">
    <property type="entry name" value="Phage_capsid-like_C"/>
</dbReference>
<evidence type="ECO:0000256" key="1">
    <source>
        <dbReference type="ARBA" id="ARBA00004328"/>
    </source>
</evidence>
<dbReference type="Proteomes" id="UP000442707">
    <property type="component" value="Unassembled WGS sequence"/>
</dbReference>
<keyword evidence="4" id="KW-1185">Reference proteome</keyword>
<gene>
    <name evidence="3" type="ORF">F7R91_14700</name>
</gene>
<accession>A0A6H9UZJ2</accession>
<evidence type="ECO:0000313" key="4">
    <source>
        <dbReference type="Proteomes" id="UP000442707"/>
    </source>
</evidence>
<reference evidence="3 4" key="1">
    <citation type="submission" date="2019-09" db="EMBL/GenBank/DDBJ databases">
        <title>Screening of Novel Bioactive Compounds from Soil-Associated.</title>
        <authorList>
            <person name="Zhao S."/>
        </authorList>
    </citation>
    <scope>NUCLEOTIDE SEQUENCE [LARGE SCALE GENOMIC DNA]</scope>
    <source>
        <strain evidence="3 4">HIT-DPA4</strain>
    </source>
</reference>
<dbReference type="Pfam" id="PF05065">
    <property type="entry name" value="Phage_capsid"/>
    <property type="match status" value="1"/>
</dbReference>
<dbReference type="InterPro" id="IPR024455">
    <property type="entry name" value="Phage_capsid"/>
</dbReference>
<dbReference type="NCBIfam" id="TIGR01554">
    <property type="entry name" value="major_cap_HK97"/>
    <property type="match status" value="1"/>
</dbReference>
<name>A0A6H9UZJ2_9ACTN</name>
<comment type="subcellular location">
    <subcellularLocation>
        <location evidence="1">Virion</location>
    </subcellularLocation>
</comment>
<dbReference type="Gene3D" id="3.30.2400.10">
    <property type="entry name" value="Major capsid protein gp5"/>
    <property type="match status" value="1"/>
</dbReference>
<protein>
    <submittedName>
        <fullName evidence="3">Phage major capsid protein</fullName>
    </submittedName>
</protein>
<evidence type="ECO:0000259" key="2">
    <source>
        <dbReference type="Pfam" id="PF05065"/>
    </source>
</evidence>
<dbReference type="EMBL" id="VZRB01000008">
    <property type="protein sequence ID" value="KAB1146824.1"/>
    <property type="molecule type" value="Genomic_DNA"/>
</dbReference>
<organism evidence="3 4">
    <name type="scientific">Streptomyces luteolifulvus</name>
    <dbReference type="NCBI Taxonomy" id="2615112"/>
    <lineage>
        <taxon>Bacteria</taxon>
        <taxon>Bacillati</taxon>
        <taxon>Actinomycetota</taxon>
        <taxon>Actinomycetes</taxon>
        <taxon>Kitasatosporales</taxon>
        <taxon>Streptomycetaceae</taxon>
        <taxon>Streptomyces</taxon>
    </lineage>
</organism>